<dbReference type="Gene3D" id="3.10.110.10">
    <property type="entry name" value="Ubiquitin Conjugating Enzyme"/>
    <property type="match status" value="1"/>
</dbReference>
<dbReference type="InterPro" id="IPR000608">
    <property type="entry name" value="UBC"/>
</dbReference>
<comment type="caution">
    <text evidence="4">The sequence shown here is derived from an EMBL/GenBank/DDBJ whole genome shotgun (WGS) entry which is preliminary data.</text>
</comment>
<dbReference type="PANTHER" id="PTHR24067">
    <property type="entry name" value="UBIQUITIN-CONJUGATING ENZYME E2"/>
    <property type="match status" value="1"/>
</dbReference>
<evidence type="ECO:0000256" key="1">
    <source>
        <dbReference type="ARBA" id="ARBA00022786"/>
    </source>
</evidence>
<keyword evidence="1" id="KW-0833">Ubl conjugation pathway</keyword>
<sequence length="309" mass="34285">MMASLKYARSPTIKRILHEAAELAQSPSPDFHAAPVNDADLFDWHFTIRGPPSSVFESGIYHGRILLPPTYPLRPPSFRFLNSSGRFEVNREICLSISGHHEETWMPAWGVRTALVALRSFMETDPKGQLGGLECTATEREKFARESVSWVCSVCQKKNEDILKDSLIFYKDMGTDLNSIMSTPENHVTTVRTSVETERNVVENGIVSDTKAQETDDKHFNESLTKNTSKLPSYTLSGSSQTKLAALSSPNKGLSSDSNTQIIQPSQTIPVISMNQGSPLWIDRAIATIIICLVLMVMKVLLGLGRNFP</sequence>
<keyword evidence="2" id="KW-0472">Membrane</keyword>
<feature type="transmembrane region" description="Helical" evidence="2">
    <location>
        <begin position="285"/>
        <end position="304"/>
    </location>
</feature>
<dbReference type="InterPro" id="IPR050113">
    <property type="entry name" value="Ub_conjugating_enzyme"/>
</dbReference>
<dbReference type="CDD" id="cd23799">
    <property type="entry name" value="UBCc_UBE2J"/>
    <property type="match status" value="1"/>
</dbReference>
<evidence type="ECO:0000313" key="4">
    <source>
        <dbReference type="EMBL" id="KHJ31608.1"/>
    </source>
</evidence>
<organism evidence="4 5">
    <name type="scientific">Uncinula necator</name>
    <name type="common">Grape powdery mildew</name>
    <dbReference type="NCBI Taxonomy" id="52586"/>
    <lineage>
        <taxon>Eukaryota</taxon>
        <taxon>Fungi</taxon>
        <taxon>Dikarya</taxon>
        <taxon>Ascomycota</taxon>
        <taxon>Pezizomycotina</taxon>
        <taxon>Leotiomycetes</taxon>
        <taxon>Erysiphales</taxon>
        <taxon>Erysiphaceae</taxon>
        <taxon>Erysiphe</taxon>
    </lineage>
</organism>
<dbReference type="PROSITE" id="PS50127">
    <property type="entry name" value="UBC_2"/>
    <property type="match status" value="1"/>
</dbReference>
<dbReference type="Pfam" id="PF00179">
    <property type="entry name" value="UQ_con"/>
    <property type="match status" value="1"/>
</dbReference>
<dbReference type="STRING" id="52586.A0A0B1P044"/>
<dbReference type="InterPro" id="IPR016135">
    <property type="entry name" value="UBQ-conjugating_enzyme/RWD"/>
</dbReference>
<keyword evidence="2" id="KW-1133">Transmembrane helix</keyword>
<proteinExistence type="predicted"/>
<feature type="domain" description="UBC core" evidence="3">
    <location>
        <begin position="11"/>
        <end position="160"/>
    </location>
</feature>
<dbReference type="SUPFAM" id="SSF54495">
    <property type="entry name" value="UBC-like"/>
    <property type="match status" value="1"/>
</dbReference>
<evidence type="ECO:0000313" key="5">
    <source>
        <dbReference type="Proteomes" id="UP000030854"/>
    </source>
</evidence>
<reference evidence="4 5" key="1">
    <citation type="journal article" date="2014" name="BMC Genomics">
        <title>Adaptive genomic structural variation in the grape powdery mildew pathogen, Erysiphe necator.</title>
        <authorList>
            <person name="Jones L."/>
            <person name="Riaz S."/>
            <person name="Morales-Cruz A."/>
            <person name="Amrine K.C."/>
            <person name="McGuire B."/>
            <person name="Gubler W.D."/>
            <person name="Walker M.A."/>
            <person name="Cantu D."/>
        </authorList>
    </citation>
    <scope>NUCLEOTIDE SEQUENCE [LARGE SCALE GENOMIC DNA]</scope>
    <source>
        <strain evidence="5">c</strain>
    </source>
</reference>
<gene>
    <name evidence="4" type="ORF">EV44_g2325</name>
</gene>
<evidence type="ECO:0000256" key="2">
    <source>
        <dbReference type="SAM" id="Phobius"/>
    </source>
</evidence>
<name>A0A0B1P044_UNCNE</name>
<protein>
    <submittedName>
        <fullName evidence="4">Putative ubiquitin-conjugating enzyme</fullName>
    </submittedName>
</protein>
<dbReference type="EMBL" id="JNVN01002738">
    <property type="protein sequence ID" value="KHJ31608.1"/>
    <property type="molecule type" value="Genomic_DNA"/>
</dbReference>
<dbReference type="SMART" id="SM00212">
    <property type="entry name" value="UBCc"/>
    <property type="match status" value="1"/>
</dbReference>
<keyword evidence="5" id="KW-1185">Reference proteome</keyword>
<dbReference type="Proteomes" id="UP000030854">
    <property type="component" value="Unassembled WGS sequence"/>
</dbReference>
<evidence type="ECO:0000259" key="3">
    <source>
        <dbReference type="PROSITE" id="PS50127"/>
    </source>
</evidence>
<dbReference type="HOGENOM" id="CLU_041481_0_3_1"/>
<accession>A0A0B1P044</accession>
<dbReference type="AlphaFoldDB" id="A0A0B1P044"/>
<dbReference type="OMA" id="ECTATER"/>
<keyword evidence="2" id="KW-0812">Transmembrane</keyword>
<dbReference type="FunFam" id="3.10.110.10:FF:000086">
    <property type="entry name" value="Ubiquitin-conjugating enzyme E2 J1"/>
    <property type="match status" value="1"/>
</dbReference>